<dbReference type="PANTHER" id="PTHR47963:SF8">
    <property type="entry name" value="ATP-DEPENDENT RNA HELICASE DEAD"/>
    <property type="match status" value="1"/>
</dbReference>
<dbReference type="Proteomes" id="UP000636949">
    <property type="component" value="Unassembled WGS sequence"/>
</dbReference>
<dbReference type="FunFam" id="3.40.50.300:FF:000108">
    <property type="entry name" value="ATP-dependent RNA helicase RhlE"/>
    <property type="match status" value="1"/>
</dbReference>
<dbReference type="PROSITE" id="PS51195">
    <property type="entry name" value="Q_MOTIF"/>
    <property type="match status" value="1"/>
</dbReference>
<dbReference type="SMART" id="SM00490">
    <property type="entry name" value="HELICc"/>
    <property type="match status" value="1"/>
</dbReference>
<dbReference type="SUPFAM" id="SSF52540">
    <property type="entry name" value="P-loop containing nucleoside triphosphate hydrolases"/>
    <property type="match status" value="1"/>
</dbReference>
<evidence type="ECO:0000259" key="15">
    <source>
        <dbReference type="PROSITE" id="PS51195"/>
    </source>
</evidence>
<dbReference type="PROSITE" id="PS00039">
    <property type="entry name" value="DEAD_ATP_HELICASE"/>
    <property type="match status" value="1"/>
</dbReference>
<evidence type="ECO:0000259" key="14">
    <source>
        <dbReference type="PROSITE" id="PS51194"/>
    </source>
</evidence>
<evidence type="ECO:0000256" key="1">
    <source>
        <dbReference type="ARBA" id="ARBA00004496"/>
    </source>
</evidence>
<dbReference type="GO" id="GO:0016787">
    <property type="term" value="F:hydrolase activity"/>
    <property type="evidence" value="ECO:0007669"/>
    <property type="project" value="UniProtKB-KW"/>
</dbReference>
<dbReference type="HAMAP" id="MF_00964">
    <property type="entry name" value="DEAD_helicase_DeaD"/>
    <property type="match status" value="1"/>
</dbReference>
<dbReference type="Pfam" id="PF03880">
    <property type="entry name" value="DbpA"/>
    <property type="match status" value="1"/>
</dbReference>
<keyword evidence="2 10" id="KW-0963">Cytoplasm</keyword>
<comment type="similarity">
    <text evidence="10">Belongs to the DEAD box helicase family. DeaD/CsdA subfamily.</text>
</comment>
<dbReference type="GO" id="GO:0006401">
    <property type="term" value="P:RNA catabolic process"/>
    <property type="evidence" value="ECO:0007669"/>
    <property type="project" value="UniProtKB-UniRule"/>
</dbReference>
<dbReference type="GO" id="GO:0000027">
    <property type="term" value="P:ribosomal large subunit assembly"/>
    <property type="evidence" value="ECO:0007669"/>
    <property type="project" value="UniProtKB-UniRule"/>
</dbReference>
<comment type="function">
    <text evidence="10">DEAD-box RNA helicase involved in various cellular processes at low temperature, including ribosome biogenesis, mRNA degradation and translation initiation.</text>
</comment>
<evidence type="ECO:0000313" key="16">
    <source>
        <dbReference type="EMBL" id="GGF98054.1"/>
    </source>
</evidence>
<dbReference type="InterPro" id="IPR000629">
    <property type="entry name" value="RNA-helicase_DEAD-box_CS"/>
</dbReference>
<comment type="catalytic activity">
    <reaction evidence="9 10">
        <text>ATP + H2O = ADP + phosphate + H(+)</text>
        <dbReference type="Rhea" id="RHEA:13065"/>
        <dbReference type="ChEBI" id="CHEBI:15377"/>
        <dbReference type="ChEBI" id="CHEBI:15378"/>
        <dbReference type="ChEBI" id="CHEBI:30616"/>
        <dbReference type="ChEBI" id="CHEBI:43474"/>
        <dbReference type="ChEBI" id="CHEBI:456216"/>
        <dbReference type="EC" id="3.6.4.13"/>
    </reaction>
</comment>
<organism evidence="16 17">
    <name type="scientific">Cysteiniphilum litorale</name>
    <dbReference type="NCBI Taxonomy" id="2056700"/>
    <lineage>
        <taxon>Bacteria</taxon>
        <taxon>Pseudomonadati</taxon>
        <taxon>Pseudomonadota</taxon>
        <taxon>Gammaproteobacteria</taxon>
        <taxon>Thiotrichales</taxon>
        <taxon>Fastidiosibacteraceae</taxon>
        <taxon>Cysteiniphilum</taxon>
    </lineage>
</organism>
<accession>A0A8J2Z4M2</accession>
<dbReference type="Pfam" id="PF00271">
    <property type="entry name" value="Helicase_C"/>
    <property type="match status" value="1"/>
</dbReference>
<dbReference type="Pfam" id="PF25399">
    <property type="entry name" value="DeaD_dimer"/>
    <property type="match status" value="1"/>
</dbReference>
<evidence type="ECO:0000256" key="9">
    <source>
        <dbReference type="ARBA" id="ARBA00047984"/>
    </source>
</evidence>
<keyword evidence="4 10" id="KW-0378">Hydrolase</keyword>
<dbReference type="Gene3D" id="3.30.70.330">
    <property type="match status" value="1"/>
</dbReference>
<keyword evidence="3 10" id="KW-0547">Nucleotide-binding</keyword>
<dbReference type="PROSITE" id="PS51194">
    <property type="entry name" value="HELICASE_CTER"/>
    <property type="match status" value="1"/>
</dbReference>
<dbReference type="CDD" id="cd00268">
    <property type="entry name" value="DEADc"/>
    <property type="match status" value="1"/>
</dbReference>
<proteinExistence type="inferred from homology"/>
<evidence type="ECO:0000256" key="8">
    <source>
        <dbReference type="ARBA" id="ARBA00023016"/>
    </source>
</evidence>
<evidence type="ECO:0000256" key="7">
    <source>
        <dbReference type="ARBA" id="ARBA00022884"/>
    </source>
</evidence>
<dbReference type="GO" id="GO:0005829">
    <property type="term" value="C:cytosol"/>
    <property type="evidence" value="ECO:0007669"/>
    <property type="project" value="TreeGrafter"/>
</dbReference>
<feature type="short sequence motif" description="Q motif" evidence="11">
    <location>
        <begin position="11"/>
        <end position="39"/>
    </location>
</feature>
<evidence type="ECO:0000256" key="12">
    <source>
        <dbReference type="SAM" id="MobiDB-lite"/>
    </source>
</evidence>
<evidence type="ECO:0000256" key="2">
    <source>
        <dbReference type="ARBA" id="ARBA00022490"/>
    </source>
</evidence>
<dbReference type="GO" id="GO:0003724">
    <property type="term" value="F:RNA helicase activity"/>
    <property type="evidence" value="ECO:0007669"/>
    <property type="project" value="UniProtKB-UniRule"/>
</dbReference>
<dbReference type="InterPro" id="IPR028618">
    <property type="entry name" value="DEAD_helicase_DeaD"/>
</dbReference>
<keyword evidence="7 10" id="KW-0694">RNA-binding</keyword>
<name>A0A8J2Z4M2_9GAMM</name>
<dbReference type="InterPro" id="IPR012677">
    <property type="entry name" value="Nucleotide-bd_a/b_plait_sf"/>
</dbReference>
<evidence type="ECO:0000313" key="17">
    <source>
        <dbReference type="Proteomes" id="UP000636949"/>
    </source>
</evidence>
<gene>
    <name evidence="10 16" type="primary">deaD</name>
    <name evidence="10" type="synonym">csdA</name>
    <name evidence="16" type="ORF">GCM10010995_14090</name>
</gene>
<dbReference type="InterPro" id="IPR057325">
    <property type="entry name" value="DeaD_dimer"/>
</dbReference>
<dbReference type="InterPro" id="IPR011545">
    <property type="entry name" value="DEAD/DEAH_box_helicase_dom"/>
</dbReference>
<evidence type="ECO:0000256" key="6">
    <source>
        <dbReference type="ARBA" id="ARBA00022840"/>
    </source>
</evidence>
<dbReference type="InterPro" id="IPR044742">
    <property type="entry name" value="DEAD/DEAH_RhlB"/>
</dbReference>
<dbReference type="Gene3D" id="3.40.50.300">
    <property type="entry name" value="P-loop containing nucleotide triphosphate hydrolases"/>
    <property type="match status" value="2"/>
</dbReference>
<evidence type="ECO:0000259" key="13">
    <source>
        <dbReference type="PROSITE" id="PS51192"/>
    </source>
</evidence>
<dbReference type="InterPro" id="IPR027417">
    <property type="entry name" value="P-loop_NTPase"/>
</dbReference>
<dbReference type="SMART" id="SM00487">
    <property type="entry name" value="DEXDc"/>
    <property type="match status" value="1"/>
</dbReference>
<keyword evidence="8 10" id="KW-0346">Stress response</keyword>
<dbReference type="InterPro" id="IPR005580">
    <property type="entry name" value="DbpA/CsdA_RNA-bd_dom"/>
</dbReference>
<protein>
    <recommendedName>
        <fullName evidence="10">ATP-dependent RNA helicase DeaD</fullName>
        <ecNumber evidence="10">3.6.4.13</ecNumber>
    </recommendedName>
    <alternativeName>
        <fullName evidence="10">Cold-shock DEAD box protein A</fullName>
    </alternativeName>
</protein>
<dbReference type="InterPro" id="IPR014014">
    <property type="entry name" value="RNA_helicase_DEAD_Q_motif"/>
</dbReference>
<feature type="domain" description="Helicase C-terminal" evidence="14">
    <location>
        <begin position="242"/>
        <end position="386"/>
    </location>
</feature>
<dbReference type="CDD" id="cd12499">
    <property type="entry name" value="RRM_EcCsdA_like"/>
    <property type="match status" value="1"/>
</dbReference>
<dbReference type="GO" id="GO:0070417">
    <property type="term" value="P:cellular response to cold"/>
    <property type="evidence" value="ECO:0007669"/>
    <property type="project" value="InterPro"/>
</dbReference>
<dbReference type="PANTHER" id="PTHR47963">
    <property type="entry name" value="DEAD-BOX ATP-DEPENDENT RNA HELICASE 47, MITOCHONDRIAL"/>
    <property type="match status" value="1"/>
</dbReference>
<dbReference type="AlphaFoldDB" id="A0A8J2Z4M2"/>
<evidence type="ECO:0000256" key="3">
    <source>
        <dbReference type="ARBA" id="ARBA00022741"/>
    </source>
</evidence>
<dbReference type="RefSeq" id="WP_117002584.1">
    <property type="nucleotide sequence ID" value="NZ_BMJS01000014.1"/>
</dbReference>
<evidence type="ECO:0000256" key="5">
    <source>
        <dbReference type="ARBA" id="ARBA00022806"/>
    </source>
</evidence>
<dbReference type="EMBL" id="BMJS01000014">
    <property type="protein sequence ID" value="GGF98054.1"/>
    <property type="molecule type" value="Genomic_DNA"/>
</dbReference>
<feature type="domain" description="DEAD-box RNA helicase Q" evidence="15">
    <location>
        <begin position="11"/>
        <end position="39"/>
    </location>
</feature>
<dbReference type="InterPro" id="IPR014001">
    <property type="entry name" value="Helicase_ATP-bd"/>
</dbReference>
<dbReference type="Pfam" id="PF00270">
    <property type="entry name" value="DEAD"/>
    <property type="match status" value="1"/>
</dbReference>
<dbReference type="InterPro" id="IPR034415">
    <property type="entry name" value="CsdA_RRM"/>
</dbReference>
<keyword evidence="5 10" id="KW-0347">Helicase</keyword>
<dbReference type="CDD" id="cd18787">
    <property type="entry name" value="SF2_C_DEAD"/>
    <property type="match status" value="1"/>
</dbReference>
<dbReference type="PROSITE" id="PS51192">
    <property type="entry name" value="HELICASE_ATP_BIND_1"/>
    <property type="match status" value="1"/>
</dbReference>
<dbReference type="GO" id="GO:0005524">
    <property type="term" value="F:ATP binding"/>
    <property type="evidence" value="ECO:0007669"/>
    <property type="project" value="UniProtKB-UniRule"/>
</dbReference>
<reference evidence="16" key="1">
    <citation type="journal article" date="2014" name="Int. J. Syst. Evol. Microbiol.">
        <title>Complete genome sequence of Corynebacterium casei LMG S-19264T (=DSM 44701T), isolated from a smear-ripened cheese.</title>
        <authorList>
            <consortium name="US DOE Joint Genome Institute (JGI-PGF)"/>
            <person name="Walter F."/>
            <person name="Albersmeier A."/>
            <person name="Kalinowski J."/>
            <person name="Ruckert C."/>
        </authorList>
    </citation>
    <scope>NUCLEOTIDE SEQUENCE</scope>
    <source>
        <strain evidence="16">CGMCC 1.15758</strain>
    </source>
</reference>
<dbReference type="OrthoDB" id="9805696at2"/>
<feature type="domain" description="Helicase ATP-binding" evidence="13">
    <location>
        <begin position="42"/>
        <end position="215"/>
    </location>
</feature>
<reference evidence="16" key="2">
    <citation type="submission" date="2020-09" db="EMBL/GenBank/DDBJ databases">
        <authorList>
            <person name="Sun Q."/>
            <person name="Zhou Y."/>
        </authorList>
    </citation>
    <scope>NUCLEOTIDE SEQUENCE</scope>
    <source>
        <strain evidence="16">CGMCC 1.15758</strain>
    </source>
</reference>
<evidence type="ECO:0000256" key="11">
    <source>
        <dbReference type="PROSITE-ProRule" id="PRU00552"/>
    </source>
</evidence>
<keyword evidence="6 10" id="KW-0067">ATP-binding</keyword>
<comment type="caution">
    <text evidence="16">The sequence shown here is derived from an EMBL/GenBank/DDBJ whole genome shotgun (WGS) entry which is preliminary data.</text>
</comment>
<evidence type="ECO:0000256" key="4">
    <source>
        <dbReference type="ARBA" id="ARBA00022801"/>
    </source>
</evidence>
<dbReference type="GO" id="GO:0005840">
    <property type="term" value="C:ribosome"/>
    <property type="evidence" value="ECO:0007669"/>
    <property type="project" value="TreeGrafter"/>
</dbReference>
<keyword evidence="17" id="KW-1185">Reference proteome</keyword>
<feature type="region of interest" description="Disordered" evidence="12">
    <location>
        <begin position="453"/>
        <end position="510"/>
    </location>
</feature>
<sequence length="584" mass="65717">MSTENNESQELSFHNLGLNGKILSAIEAMGYQTPTPIQANTIPFVLQGRDVLGQAQTGTGKTAAFALPLLNNMDLSGNERMPQVLVLTPTRELAIQVAEAFESFSKNIAKLEVASIYGGQEYGRQIQALRRGVQVVVGTAGRVMDHMRKGTLKLDALKALVLDEADEMLRMGFIDDVKWVLSHTPEACQRLLFSATMPRDVLDIVNEYLREPCKVQIKTKAATAKTIHQRFLVVKGLSKLDALDRVLEVEDTDGVMVFVKTKTSTIEVADGLKARGHLAAAINGDMQQNQREYIIDQLKASKINILVATDVVARGLDVERISHVINYDLPQDNEAYVHRIGRTGRAGREGDAISLIYTRDLRQLRMLERVIRHTLEEMQLPSAKEITEKRVARFKHETAEIIRHKDLSKFKELMQEFATEYGAEADDMVAALAFLAQGDKKLFVKEIQVQESRRSERSDRFDRSERGGRGDRDGRRNDRDSRFSQRRDERGGRGDRDRGSRRSPDMDMTTYRIEVGRSDGVEPRNIVGAIANEAGINSRNIGHIKLFDQFSTVDLPSDTPKNVIEHLKKVWVAGKKLEIKEDKR</sequence>
<dbReference type="InterPro" id="IPR001650">
    <property type="entry name" value="Helicase_C-like"/>
</dbReference>
<dbReference type="EC" id="3.6.4.13" evidence="10"/>
<dbReference type="GO" id="GO:0033592">
    <property type="term" value="F:RNA strand annealing activity"/>
    <property type="evidence" value="ECO:0007669"/>
    <property type="project" value="TreeGrafter"/>
</dbReference>
<dbReference type="FunFam" id="3.30.70.330:FF:000068">
    <property type="entry name" value="ATP-dependent RNA helicase DeaD"/>
    <property type="match status" value="1"/>
</dbReference>
<dbReference type="InterPro" id="IPR050547">
    <property type="entry name" value="DEAD_box_RNA_helicases"/>
</dbReference>
<feature type="compositionally biased region" description="Basic and acidic residues" evidence="12">
    <location>
        <begin position="453"/>
        <end position="505"/>
    </location>
</feature>
<comment type="subcellular location">
    <subcellularLocation>
        <location evidence="1 10">Cytoplasm</location>
    </subcellularLocation>
</comment>
<evidence type="ECO:0000256" key="10">
    <source>
        <dbReference type="HAMAP-Rule" id="MF_00964"/>
    </source>
</evidence>